<comment type="caution">
    <text evidence="14">The sequence shown here is derived from an EMBL/GenBank/DDBJ whole genome shotgun (WGS) entry which is preliminary data.</text>
</comment>
<feature type="domain" description="Nrap protein" evidence="13">
    <location>
        <begin position="307"/>
        <end position="447"/>
    </location>
</feature>
<dbReference type="Pfam" id="PF17403">
    <property type="entry name" value="Nrap_D2"/>
    <property type="match status" value="1"/>
</dbReference>
<dbReference type="FunFam" id="1.10.1410.10:FF:000006">
    <property type="entry name" value="Nucleolar protein 6"/>
    <property type="match status" value="1"/>
</dbReference>
<comment type="subunit">
    <text evidence="9">Part of the small subunit (SSU) processome, composed of more than 70 proteins and the RNA chaperone small nucleolar RNA (snoRNA) U3.</text>
</comment>
<dbReference type="InterPro" id="IPR005554">
    <property type="entry name" value="NOL6/Upt22"/>
</dbReference>
<feature type="domain" description="Nrap protein" evidence="12">
    <location>
        <begin position="162"/>
        <end position="301"/>
    </location>
</feature>
<dbReference type="GO" id="GO:0034456">
    <property type="term" value="C:UTP-C complex"/>
    <property type="evidence" value="ECO:0007669"/>
    <property type="project" value="TreeGrafter"/>
</dbReference>
<protein>
    <recommendedName>
        <fullName evidence="4 10">Nucleolar protein 6</fullName>
    </recommendedName>
</protein>
<organism evidence="14 15">
    <name type="scientific">Ladona fulva</name>
    <name type="common">Scarce chaser dragonfly</name>
    <name type="synonym">Libellula fulva</name>
    <dbReference type="NCBI Taxonomy" id="123851"/>
    <lineage>
        <taxon>Eukaryota</taxon>
        <taxon>Metazoa</taxon>
        <taxon>Ecdysozoa</taxon>
        <taxon>Arthropoda</taxon>
        <taxon>Hexapoda</taxon>
        <taxon>Insecta</taxon>
        <taxon>Pterygota</taxon>
        <taxon>Palaeoptera</taxon>
        <taxon>Odonata</taxon>
        <taxon>Epiprocta</taxon>
        <taxon>Anisoptera</taxon>
        <taxon>Libelluloidea</taxon>
        <taxon>Libellulidae</taxon>
        <taxon>Ladona</taxon>
    </lineage>
</organism>
<evidence type="ECO:0000256" key="2">
    <source>
        <dbReference type="ARBA" id="ARBA00004604"/>
    </source>
</evidence>
<proteinExistence type="inferred from homology"/>
<comment type="function">
    <text evidence="8">Part of the small subunit (SSU) processome, first precursor of the small eukaryotic ribosomal subunit. During the assembly of the SSU processome in the nucleolus, many ribosome biogenesis factors, an RNA chaperone and ribosomal proteins associate with the nascent pre-rRNA and work in concert to generate RNA folding, modifications, rearrangements and cleavage as well as targeted degradation of pre-ribosomal RNA by the RNA exosome.</text>
</comment>
<evidence type="ECO:0000259" key="13">
    <source>
        <dbReference type="Pfam" id="PF17403"/>
    </source>
</evidence>
<dbReference type="Proteomes" id="UP000792457">
    <property type="component" value="Unassembled WGS sequence"/>
</dbReference>
<evidence type="ECO:0000256" key="7">
    <source>
        <dbReference type="ARBA" id="ARBA00023242"/>
    </source>
</evidence>
<evidence type="ECO:0000313" key="14">
    <source>
        <dbReference type="EMBL" id="KAG8240268.1"/>
    </source>
</evidence>
<evidence type="ECO:0000256" key="1">
    <source>
        <dbReference type="ARBA" id="ARBA00004286"/>
    </source>
</evidence>
<evidence type="ECO:0000256" key="4">
    <source>
        <dbReference type="ARBA" id="ARBA00016437"/>
    </source>
</evidence>
<evidence type="ECO:0000259" key="12">
    <source>
        <dbReference type="Pfam" id="PF03813"/>
    </source>
</evidence>
<evidence type="ECO:0000256" key="5">
    <source>
        <dbReference type="ARBA" id="ARBA00022454"/>
    </source>
</evidence>
<dbReference type="PANTHER" id="PTHR17972">
    <property type="entry name" value="NUCLEOLAR RNA-ASSOCIATED PROTEIN"/>
    <property type="match status" value="1"/>
</dbReference>
<evidence type="ECO:0000256" key="10">
    <source>
        <dbReference type="RuleBase" id="RU364032"/>
    </source>
</evidence>
<accession>A0A8K0KYE5</accession>
<dbReference type="PANTHER" id="PTHR17972:SF0">
    <property type="entry name" value="NUCLEOLAR PROTEIN 6"/>
    <property type="match status" value="1"/>
</dbReference>
<evidence type="ECO:0000256" key="9">
    <source>
        <dbReference type="ARBA" id="ARBA00035020"/>
    </source>
</evidence>
<dbReference type="GO" id="GO:0006364">
    <property type="term" value="P:rRNA processing"/>
    <property type="evidence" value="ECO:0007669"/>
    <property type="project" value="TreeGrafter"/>
</dbReference>
<feature type="region of interest" description="Disordered" evidence="11">
    <location>
        <begin position="1"/>
        <end position="49"/>
    </location>
</feature>
<evidence type="ECO:0000313" key="15">
    <source>
        <dbReference type="Proteomes" id="UP000792457"/>
    </source>
</evidence>
<keyword evidence="15" id="KW-1185">Reference proteome</keyword>
<dbReference type="GO" id="GO:0003723">
    <property type="term" value="F:RNA binding"/>
    <property type="evidence" value="ECO:0007669"/>
    <property type="project" value="UniProtKB-KW"/>
</dbReference>
<dbReference type="FunFam" id="1.10.1410.10:FF:000005">
    <property type="entry name" value="Nucleolar protein 6"/>
    <property type="match status" value="1"/>
</dbReference>
<evidence type="ECO:0000256" key="6">
    <source>
        <dbReference type="ARBA" id="ARBA00022884"/>
    </source>
</evidence>
<evidence type="ECO:0000256" key="11">
    <source>
        <dbReference type="SAM" id="MobiDB-lite"/>
    </source>
</evidence>
<keyword evidence="7 10" id="KW-0539">Nucleus</keyword>
<keyword evidence="5" id="KW-0158">Chromosome</keyword>
<dbReference type="InterPro" id="IPR035082">
    <property type="entry name" value="Nrap_D1"/>
</dbReference>
<dbReference type="Gene3D" id="1.10.1410.10">
    <property type="match status" value="2"/>
</dbReference>
<reference evidence="14" key="1">
    <citation type="submission" date="2013-04" db="EMBL/GenBank/DDBJ databases">
        <authorList>
            <person name="Qu J."/>
            <person name="Murali S.C."/>
            <person name="Bandaranaike D."/>
            <person name="Bellair M."/>
            <person name="Blankenburg K."/>
            <person name="Chao H."/>
            <person name="Dinh H."/>
            <person name="Doddapaneni H."/>
            <person name="Downs B."/>
            <person name="Dugan-Rocha S."/>
            <person name="Elkadiri S."/>
            <person name="Gnanaolivu R.D."/>
            <person name="Hernandez B."/>
            <person name="Javaid M."/>
            <person name="Jayaseelan J.C."/>
            <person name="Lee S."/>
            <person name="Li M."/>
            <person name="Ming W."/>
            <person name="Munidasa M."/>
            <person name="Muniz J."/>
            <person name="Nguyen L."/>
            <person name="Ongeri F."/>
            <person name="Osuji N."/>
            <person name="Pu L.-L."/>
            <person name="Puazo M."/>
            <person name="Qu C."/>
            <person name="Quiroz J."/>
            <person name="Raj R."/>
            <person name="Weissenberger G."/>
            <person name="Xin Y."/>
            <person name="Zou X."/>
            <person name="Han Y."/>
            <person name="Richards S."/>
            <person name="Worley K."/>
            <person name="Muzny D."/>
            <person name="Gibbs R."/>
        </authorList>
    </citation>
    <scope>NUCLEOTIDE SEQUENCE</scope>
    <source>
        <strain evidence="14">Sampled in the wild</strain>
    </source>
</reference>
<dbReference type="AlphaFoldDB" id="A0A8K0KYE5"/>
<dbReference type="Pfam" id="PF03813">
    <property type="entry name" value="Nrap"/>
    <property type="match status" value="1"/>
</dbReference>
<dbReference type="OrthoDB" id="10251401at2759"/>
<comment type="similarity">
    <text evidence="3 10">Belongs to the NRAP family.</text>
</comment>
<evidence type="ECO:0000256" key="8">
    <source>
        <dbReference type="ARBA" id="ARBA00035000"/>
    </source>
</evidence>
<dbReference type="InterPro" id="IPR035367">
    <property type="entry name" value="Nrap_D2"/>
</dbReference>
<keyword evidence="6 10" id="KW-0694">RNA-binding</keyword>
<dbReference type="GO" id="GO:0005694">
    <property type="term" value="C:chromosome"/>
    <property type="evidence" value="ECO:0007669"/>
    <property type="project" value="UniProtKB-SubCell"/>
</dbReference>
<dbReference type="GO" id="GO:0006409">
    <property type="term" value="P:tRNA export from nucleus"/>
    <property type="evidence" value="ECO:0007669"/>
    <property type="project" value="TreeGrafter"/>
</dbReference>
<sequence length="465" mass="53362">MSSAQFGEEEGLNSGPEDSYENEEVTATVAPQKRSKLSKKELLKPPTNEELNQLRETENLFHSNLFRLQIEEMFNEIKIKERHAVIFQEWFKNISAFLNDLENLKAKEMPCRKWLKKLGMKMPLKQLSAEVSGVFLFAKPAAVKLIGSYANGCCVGPNIRADVLIQMPRKCFQRGDPLNYKYFYKRALYLTYLAAKLKQSDLVEEVKFAHGHGIANRPVLIVKPSGKLGKRFTVVMNLAPPPKCFKHHVFSPLKSNVQENWYLGGDGSEEVETGPPTPHYNSGILMDLTVHENEEILSNALSENQNLKDGIKLLKIWLHQRELDEGYGSFSAYIMSMYVVYLMQERRLSNLMSSYQVVRTVWNCLATSDWTTKGISLAEALKNKEWIPLDNFHQQFEVVFVDATGFYNLCATMSKSTFLRVKHESQLAVKCLDNPNLNSFQALFMTKVQFYQQFDHIITNTRVWS</sequence>
<dbReference type="EMBL" id="KZ312445">
    <property type="protein sequence ID" value="KAG8240268.1"/>
    <property type="molecule type" value="Genomic_DNA"/>
</dbReference>
<name>A0A8K0KYE5_LADFU</name>
<dbReference type="GO" id="GO:0032040">
    <property type="term" value="C:small-subunit processome"/>
    <property type="evidence" value="ECO:0007669"/>
    <property type="project" value="TreeGrafter"/>
</dbReference>
<gene>
    <name evidence="14" type="ORF">J437_LFUL015338</name>
</gene>
<dbReference type="SUPFAM" id="SSF81631">
    <property type="entry name" value="PAP/OAS1 substrate-binding domain"/>
    <property type="match status" value="1"/>
</dbReference>
<reference evidence="14" key="2">
    <citation type="submission" date="2017-10" db="EMBL/GenBank/DDBJ databases">
        <title>Ladona fulva Genome sequencing and assembly.</title>
        <authorList>
            <person name="Murali S."/>
            <person name="Richards S."/>
            <person name="Bandaranaike D."/>
            <person name="Bellair M."/>
            <person name="Blankenburg K."/>
            <person name="Chao H."/>
            <person name="Dinh H."/>
            <person name="Doddapaneni H."/>
            <person name="Dugan-Rocha S."/>
            <person name="Elkadiri S."/>
            <person name="Gnanaolivu R."/>
            <person name="Hernandez B."/>
            <person name="Skinner E."/>
            <person name="Javaid M."/>
            <person name="Lee S."/>
            <person name="Li M."/>
            <person name="Ming W."/>
            <person name="Munidasa M."/>
            <person name="Muniz J."/>
            <person name="Nguyen L."/>
            <person name="Hughes D."/>
            <person name="Osuji N."/>
            <person name="Pu L.-L."/>
            <person name="Puazo M."/>
            <person name="Qu C."/>
            <person name="Quiroz J."/>
            <person name="Raj R."/>
            <person name="Weissenberger G."/>
            <person name="Xin Y."/>
            <person name="Zou X."/>
            <person name="Han Y."/>
            <person name="Worley K."/>
            <person name="Muzny D."/>
            <person name="Gibbs R."/>
        </authorList>
    </citation>
    <scope>NUCLEOTIDE SEQUENCE</scope>
    <source>
        <strain evidence="14">Sampled in the wild</strain>
    </source>
</reference>
<evidence type="ECO:0000256" key="3">
    <source>
        <dbReference type="ARBA" id="ARBA00006674"/>
    </source>
</evidence>
<dbReference type="GO" id="GO:0032545">
    <property type="term" value="C:CURI complex"/>
    <property type="evidence" value="ECO:0007669"/>
    <property type="project" value="TreeGrafter"/>
</dbReference>
<comment type="subcellular location">
    <subcellularLocation>
        <location evidence="1">Chromosome</location>
    </subcellularLocation>
    <subcellularLocation>
        <location evidence="2 10">Nucleus</location>
        <location evidence="2 10">Nucleolus</location>
    </subcellularLocation>
</comment>